<dbReference type="InterPro" id="IPR027417">
    <property type="entry name" value="P-loop_NTPase"/>
</dbReference>
<reference evidence="3" key="1">
    <citation type="journal article" date="2019" name="Int. J. Syst. Evol. Microbiol.">
        <title>The Global Catalogue of Microorganisms (GCM) 10K type strain sequencing project: providing services to taxonomists for standard genome sequencing and annotation.</title>
        <authorList>
            <consortium name="The Broad Institute Genomics Platform"/>
            <consortium name="The Broad Institute Genome Sequencing Center for Infectious Disease"/>
            <person name="Wu L."/>
            <person name="Ma J."/>
        </authorList>
    </citation>
    <scope>NUCLEOTIDE SEQUENCE [LARGE SCALE GENOMIC DNA]</scope>
    <source>
        <strain evidence="3">JCM 4524</strain>
    </source>
</reference>
<keyword evidence="3" id="KW-1185">Reference proteome</keyword>
<accession>A0ABP6DR56</accession>
<dbReference type="Gene3D" id="3.40.50.300">
    <property type="entry name" value="P-loop containing nucleotide triphosphate hydrolases"/>
    <property type="match status" value="1"/>
</dbReference>
<dbReference type="SUPFAM" id="SSF52540">
    <property type="entry name" value="P-loop containing nucleoside triphosphate hydrolases"/>
    <property type="match status" value="1"/>
</dbReference>
<dbReference type="RefSeq" id="WP_344393578.1">
    <property type="nucleotide sequence ID" value="NZ_BAAASJ010000072.1"/>
</dbReference>
<dbReference type="Proteomes" id="UP001500151">
    <property type="component" value="Unassembled WGS sequence"/>
</dbReference>
<feature type="compositionally biased region" description="Basic and acidic residues" evidence="1">
    <location>
        <begin position="293"/>
        <end position="304"/>
    </location>
</feature>
<feature type="region of interest" description="Disordered" evidence="1">
    <location>
        <begin position="266"/>
        <end position="304"/>
    </location>
</feature>
<evidence type="ECO:0000313" key="3">
    <source>
        <dbReference type="Proteomes" id="UP001500151"/>
    </source>
</evidence>
<dbReference type="EMBL" id="BAAASJ010000072">
    <property type="protein sequence ID" value="GAA2647605.1"/>
    <property type="molecule type" value="Genomic_DNA"/>
</dbReference>
<sequence>MDEAPPVLWVGGSPEAGKTTVARLLARRHGLRWYTTDAHTWEHRDRAIAAGYAAAITWERMSRAERWTVPVEDMVAMSLHHERGRMITDVRALPHSPLVIAEGTPVTPSVSGPDGRAVWLVTSAEIQQARLVERGMTPGVGAFRLYQALRQEIEAQVEEYGGRKLVVDGRQSVADTVAEVEALFADALAEGPVATTAVERRRLLRYANRAVVSQHQQFDARPWAPEGALSTVYGFACECGHEACTADVELAVADFPRLPDEGSPPVLALGHQVVRPASQGCAPSAEGDVPRNSPRDRPLRSHDD</sequence>
<gene>
    <name evidence="2" type="ORF">GCM10010307_54200</name>
</gene>
<evidence type="ECO:0000256" key="1">
    <source>
        <dbReference type="SAM" id="MobiDB-lite"/>
    </source>
</evidence>
<organism evidence="2 3">
    <name type="scientific">Streptomyces vastus</name>
    <dbReference type="NCBI Taxonomy" id="285451"/>
    <lineage>
        <taxon>Bacteria</taxon>
        <taxon>Bacillati</taxon>
        <taxon>Actinomycetota</taxon>
        <taxon>Actinomycetes</taxon>
        <taxon>Kitasatosporales</taxon>
        <taxon>Streptomycetaceae</taxon>
        <taxon>Streptomyces</taxon>
    </lineage>
</organism>
<comment type="caution">
    <text evidence="2">The sequence shown here is derived from an EMBL/GenBank/DDBJ whole genome shotgun (WGS) entry which is preliminary data.</text>
</comment>
<evidence type="ECO:0000313" key="2">
    <source>
        <dbReference type="EMBL" id="GAA2647605.1"/>
    </source>
</evidence>
<proteinExistence type="predicted"/>
<protein>
    <submittedName>
        <fullName evidence="2">Uncharacterized protein</fullName>
    </submittedName>
</protein>
<name>A0ABP6DR56_9ACTN</name>